<name>A0A1M2VFR3_TRAPU</name>
<gene>
    <name evidence="1" type="ORF">TRAPUB_2700</name>
</gene>
<dbReference type="OrthoDB" id="2756845at2759"/>
<reference evidence="1 2" key="1">
    <citation type="submission" date="2016-10" db="EMBL/GenBank/DDBJ databases">
        <title>Genome sequence of the basidiomycete white-rot fungus Trametes pubescens.</title>
        <authorList>
            <person name="Makela M.R."/>
            <person name="Granchi Z."/>
            <person name="Peng M."/>
            <person name="De Vries R.P."/>
            <person name="Grigoriev I."/>
            <person name="Riley R."/>
            <person name="Hilden K."/>
        </authorList>
    </citation>
    <scope>NUCLEOTIDE SEQUENCE [LARGE SCALE GENOMIC DNA]</scope>
    <source>
        <strain evidence="1 2">FBCC735</strain>
    </source>
</reference>
<protein>
    <submittedName>
        <fullName evidence="1">Uncharacterized protein</fullName>
    </submittedName>
</protein>
<organism evidence="1 2">
    <name type="scientific">Trametes pubescens</name>
    <name type="common">White-rot fungus</name>
    <dbReference type="NCBI Taxonomy" id="154538"/>
    <lineage>
        <taxon>Eukaryota</taxon>
        <taxon>Fungi</taxon>
        <taxon>Dikarya</taxon>
        <taxon>Basidiomycota</taxon>
        <taxon>Agaricomycotina</taxon>
        <taxon>Agaricomycetes</taxon>
        <taxon>Polyporales</taxon>
        <taxon>Polyporaceae</taxon>
        <taxon>Trametes</taxon>
    </lineage>
</organism>
<dbReference type="STRING" id="154538.A0A1M2VFR3"/>
<dbReference type="AlphaFoldDB" id="A0A1M2VFR3"/>
<keyword evidence="2" id="KW-1185">Reference proteome</keyword>
<accession>A0A1M2VFR3</accession>
<dbReference type="EMBL" id="MNAD01001309">
    <property type="protein sequence ID" value="OJT06425.1"/>
    <property type="molecule type" value="Genomic_DNA"/>
</dbReference>
<evidence type="ECO:0000313" key="1">
    <source>
        <dbReference type="EMBL" id="OJT06425.1"/>
    </source>
</evidence>
<evidence type="ECO:0000313" key="2">
    <source>
        <dbReference type="Proteomes" id="UP000184267"/>
    </source>
</evidence>
<dbReference type="Proteomes" id="UP000184267">
    <property type="component" value="Unassembled WGS sequence"/>
</dbReference>
<comment type="caution">
    <text evidence="1">The sequence shown here is derived from an EMBL/GenBank/DDBJ whole genome shotgun (WGS) entry which is preliminary data.</text>
</comment>
<sequence>MSAHHPQRSIAASQRELDAKLELLQQLGYDADNRFCSDEDDHVAPLSEKSAYLDHDTDRWIQTEYNWALQEAADAVIGIPDLFDGKFITLLLPTESLIDCAHS</sequence>
<proteinExistence type="predicted"/>